<dbReference type="RefSeq" id="YP_004009706.1">
    <property type="nucleotide sequence ID" value="NC_014661.1"/>
</dbReference>
<dbReference type="GeneID" id="9925980"/>
<dbReference type="EMBL" id="GU911519">
    <property type="protein sequence ID" value="ADG36054.1"/>
    <property type="molecule type" value="Genomic_DNA"/>
</dbReference>
<keyword evidence="2" id="KW-1185">Reference proteome</keyword>
<dbReference type="OrthoDB" id="9403at10239"/>
<accession>E5E470</accession>
<evidence type="ECO:0000313" key="2">
    <source>
        <dbReference type="Proteomes" id="UP000008730"/>
    </source>
</evidence>
<dbReference type="Proteomes" id="UP000008730">
    <property type="component" value="Segment"/>
</dbReference>
<dbReference type="KEGG" id="vg:9925980"/>
<proteinExistence type="predicted"/>
<sequence>MNIFLLDHDINLCAQAHGNKHVVKMITEYNQLLSTACHVFGLATEDMYRKTHVNHPSAVWVRESKANFEYLLELNMALLDEYTHRYGKVHAGSRLIPLFIDVLDKIPDGKGELTPFVAVLPGRVVHNADTVQLYRELYMTEKRNLAEWKNRNQPEWFV</sequence>
<organism evidence="1 2">
    <name type="scientific">Acinetobacter phage Acj61</name>
    <dbReference type="NCBI Taxonomy" id="760732"/>
    <lineage>
        <taxon>Viruses</taxon>
        <taxon>Duplodnaviria</taxon>
        <taxon>Heunggongvirae</taxon>
        <taxon>Uroviricota</taxon>
        <taxon>Caudoviricetes</taxon>
        <taxon>Pantevenvirales</taxon>
        <taxon>Straboviridae</taxon>
        <taxon>Twarogvirinae</taxon>
        <taxon>Lasallevirus</taxon>
        <taxon>Lasallevirus Acj61</taxon>
        <taxon>Acinetobacter virus Acj61</taxon>
    </lineage>
</organism>
<evidence type="ECO:0000313" key="1">
    <source>
        <dbReference type="EMBL" id="ADG36054.1"/>
    </source>
</evidence>
<reference evidence="1 2" key="1">
    <citation type="journal article" date="2010" name="Virol. J.">
        <title>Genomes of the T4-related bacteriophages as windows on microbial genome evolution.</title>
        <authorList>
            <person name="Petrov V.M."/>
            <person name="Ratnayaka S."/>
            <person name="Nolan J.M."/>
            <person name="Miller E.S."/>
            <person name="Karam J.D."/>
        </authorList>
    </citation>
    <scope>NUCLEOTIDE SEQUENCE [LARGE SCALE GENOMIC DNA]</scope>
</reference>
<gene>
    <name evidence="1" type="ORF">Acj61p089</name>
</gene>
<name>E5E470_9CAUD</name>
<protein>
    <submittedName>
        <fullName evidence="1">Uncharacterized protein</fullName>
    </submittedName>
</protein>